<proteinExistence type="predicted"/>
<dbReference type="RefSeq" id="WP_091141694.1">
    <property type="nucleotide sequence ID" value="NZ_FMVF01000006.1"/>
</dbReference>
<accession>A0A1G5GDR2</accession>
<dbReference type="OrthoDB" id="9786141at2"/>
<dbReference type="STRING" id="490189.SAMN02927903_01516"/>
<dbReference type="Pfam" id="PF00293">
    <property type="entry name" value="NUDIX"/>
    <property type="match status" value="1"/>
</dbReference>
<dbReference type="Pfam" id="PF21906">
    <property type="entry name" value="WHD_NrtR"/>
    <property type="match status" value="1"/>
</dbReference>
<evidence type="ECO:0000313" key="3">
    <source>
        <dbReference type="Proteomes" id="UP000199354"/>
    </source>
</evidence>
<dbReference type="AlphaFoldDB" id="A0A1G5GDR2"/>
<dbReference type="InterPro" id="IPR015797">
    <property type="entry name" value="NUDIX_hydrolase-like_dom_sf"/>
</dbReference>
<dbReference type="InterPro" id="IPR036390">
    <property type="entry name" value="WH_DNA-bd_sf"/>
</dbReference>
<sequence>MKRYSHENRFSFAVDCIIFGYDGEDLKLLVIERGIEPLRGHWSLVGGFIGAHESADDAATRVLKDLTGLDGIYMEQLYAFSEVERDSVERTISVAYFALIDIQKYTAQLSEDYHPAWFPINDLPGLIFDHDDIVELAKEKLRYKAALHPLLFELLPQKFTMPQLQRLYEAVYDTEFDKGNFNRKMLSTHLLLKLKDKDKGSSKKGAFYYALDQERYSQGFKSFLNFVSSQNANK</sequence>
<dbReference type="SUPFAM" id="SSF46785">
    <property type="entry name" value="Winged helix' DNA-binding domain"/>
    <property type="match status" value="1"/>
</dbReference>
<dbReference type="PROSITE" id="PS51462">
    <property type="entry name" value="NUDIX"/>
    <property type="match status" value="1"/>
</dbReference>
<dbReference type="InterPro" id="IPR054105">
    <property type="entry name" value="WHD_NrtR"/>
</dbReference>
<dbReference type="PANTHER" id="PTHR43736:SF4">
    <property type="entry name" value="SLR1690 PROTEIN"/>
    <property type="match status" value="1"/>
</dbReference>
<dbReference type="Gene3D" id="1.10.10.10">
    <property type="entry name" value="Winged helix-like DNA-binding domain superfamily/Winged helix DNA-binding domain"/>
    <property type="match status" value="1"/>
</dbReference>
<dbReference type="InterPro" id="IPR000086">
    <property type="entry name" value="NUDIX_hydrolase_dom"/>
</dbReference>
<dbReference type="PANTHER" id="PTHR43736">
    <property type="entry name" value="ADP-RIBOSE PYROPHOSPHATASE"/>
    <property type="match status" value="1"/>
</dbReference>
<feature type="domain" description="Nudix hydrolase" evidence="1">
    <location>
        <begin position="9"/>
        <end position="140"/>
    </location>
</feature>
<protein>
    <submittedName>
        <fullName evidence="2">ADP-ribose pyrophosphatase YjhB, NUDIX family</fullName>
    </submittedName>
</protein>
<dbReference type="InterPro" id="IPR036388">
    <property type="entry name" value="WH-like_DNA-bd_sf"/>
</dbReference>
<gene>
    <name evidence="2" type="ORF">SAMN02927903_01516</name>
</gene>
<dbReference type="Proteomes" id="UP000199354">
    <property type="component" value="Unassembled WGS sequence"/>
</dbReference>
<dbReference type="EMBL" id="FMVF01000006">
    <property type="protein sequence ID" value="SCY48848.1"/>
    <property type="molecule type" value="Genomic_DNA"/>
</dbReference>
<dbReference type="SUPFAM" id="SSF55811">
    <property type="entry name" value="Nudix"/>
    <property type="match status" value="1"/>
</dbReference>
<dbReference type="CDD" id="cd18873">
    <property type="entry name" value="NUDIX_NadM_like"/>
    <property type="match status" value="1"/>
</dbReference>
<dbReference type="Gene3D" id="3.90.79.10">
    <property type="entry name" value="Nucleoside Triphosphate Pyrophosphohydrolase"/>
    <property type="match status" value="1"/>
</dbReference>
<keyword evidence="3" id="KW-1185">Reference proteome</keyword>
<name>A0A1G5GDR2_9FLAO</name>
<reference evidence="2 3" key="1">
    <citation type="submission" date="2016-10" db="EMBL/GenBank/DDBJ databases">
        <authorList>
            <person name="de Groot N.N."/>
        </authorList>
    </citation>
    <scope>NUCLEOTIDE SEQUENCE [LARGE SCALE GENOMIC DNA]</scope>
    <source>
        <strain evidence="2 3">CGMCC 1.7031</strain>
    </source>
</reference>
<evidence type="ECO:0000259" key="1">
    <source>
        <dbReference type="PROSITE" id="PS51462"/>
    </source>
</evidence>
<organism evidence="2 3">
    <name type="scientific">Flavobacterium caeni</name>
    <dbReference type="NCBI Taxonomy" id="490189"/>
    <lineage>
        <taxon>Bacteria</taxon>
        <taxon>Pseudomonadati</taxon>
        <taxon>Bacteroidota</taxon>
        <taxon>Flavobacteriia</taxon>
        <taxon>Flavobacteriales</taxon>
        <taxon>Flavobacteriaceae</taxon>
        <taxon>Flavobacterium</taxon>
    </lineage>
</organism>
<evidence type="ECO:0000313" key="2">
    <source>
        <dbReference type="EMBL" id="SCY48848.1"/>
    </source>
</evidence>